<dbReference type="EMBL" id="GBXM01081508">
    <property type="protein sequence ID" value="JAH27069.1"/>
    <property type="molecule type" value="Transcribed_RNA"/>
</dbReference>
<protein>
    <submittedName>
        <fullName evidence="2">Uncharacterized protein</fullName>
    </submittedName>
</protein>
<reference evidence="2" key="1">
    <citation type="submission" date="2014-11" db="EMBL/GenBank/DDBJ databases">
        <authorList>
            <person name="Amaro Gonzalez C."/>
        </authorList>
    </citation>
    <scope>NUCLEOTIDE SEQUENCE</scope>
</reference>
<feature type="region of interest" description="Disordered" evidence="1">
    <location>
        <begin position="1"/>
        <end position="43"/>
    </location>
</feature>
<name>A0A0E9RD91_ANGAN</name>
<proteinExistence type="predicted"/>
<feature type="compositionally biased region" description="Basic and acidic residues" evidence="1">
    <location>
        <begin position="8"/>
        <end position="43"/>
    </location>
</feature>
<dbReference type="AlphaFoldDB" id="A0A0E9RD91"/>
<sequence>MHCQTKSVNREVLHTQERVREKKERDSERESETKERKVRGTER</sequence>
<evidence type="ECO:0000313" key="2">
    <source>
        <dbReference type="EMBL" id="JAH27069.1"/>
    </source>
</evidence>
<evidence type="ECO:0000256" key="1">
    <source>
        <dbReference type="SAM" id="MobiDB-lite"/>
    </source>
</evidence>
<reference evidence="2" key="2">
    <citation type="journal article" date="2015" name="Fish Shellfish Immunol.">
        <title>Early steps in the European eel (Anguilla anguilla)-Vibrio vulnificus interaction in the gills: Role of the RtxA13 toxin.</title>
        <authorList>
            <person name="Callol A."/>
            <person name="Pajuelo D."/>
            <person name="Ebbesson L."/>
            <person name="Teles M."/>
            <person name="MacKenzie S."/>
            <person name="Amaro C."/>
        </authorList>
    </citation>
    <scope>NUCLEOTIDE SEQUENCE</scope>
</reference>
<organism evidence="2">
    <name type="scientific">Anguilla anguilla</name>
    <name type="common">European freshwater eel</name>
    <name type="synonym">Muraena anguilla</name>
    <dbReference type="NCBI Taxonomy" id="7936"/>
    <lineage>
        <taxon>Eukaryota</taxon>
        <taxon>Metazoa</taxon>
        <taxon>Chordata</taxon>
        <taxon>Craniata</taxon>
        <taxon>Vertebrata</taxon>
        <taxon>Euteleostomi</taxon>
        <taxon>Actinopterygii</taxon>
        <taxon>Neopterygii</taxon>
        <taxon>Teleostei</taxon>
        <taxon>Anguilliformes</taxon>
        <taxon>Anguillidae</taxon>
        <taxon>Anguilla</taxon>
    </lineage>
</organism>
<accession>A0A0E9RD91</accession>